<dbReference type="CDD" id="cd08066">
    <property type="entry name" value="MPN_AMSH_like"/>
    <property type="match status" value="1"/>
</dbReference>
<dbReference type="SMART" id="SM00232">
    <property type="entry name" value="JAB_MPN"/>
    <property type="match status" value="1"/>
</dbReference>
<accession>A0A1Y1W5Y6</accession>
<reference evidence="10 11" key="1">
    <citation type="submission" date="2016-07" db="EMBL/GenBank/DDBJ databases">
        <title>Pervasive Adenine N6-methylation of Active Genes in Fungi.</title>
        <authorList>
            <consortium name="DOE Joint Genome Institute"/>
            <person name="Mondo S.J."/>
            <person name="Dannebaum R.O."/>
            <person name="Kuo R.C."/>
            <person name="Labutti K."/>
            <person name="Haridas S."/>
            <person name="Kuo A."/>
            <person name="Salamov A."/>
            <person name="Ahrendt S.R."/>
            <person name="Lipzen A."/>
            <person name="Sullivan W."/>
            <person name="Andreopoulos W.B."/>
            <person name="Clum A."/>
            <person name="Lindquist E."/>
            <person name="Daum C."/>
            <person name="Ramamoorthy G.K."/>
            <person name="Gryganskyi A."/>
            <person name="Culley D."/>
            <person name="Magnuson J.K."/>
            <person name="James T.Y."/>
            <person name="O'Malley M.A."/>
            <person name="Stajich J.E."/>
            <person name="Spatafora J.W."/>
            <person name="Visel A."/>
            <person name="Grigoriev I.V."/>
        </authorList>
    </citation>
    <scope>NUCLEOTIDE SEQUENCE [LARGE SCALE GENOMIC DNA]</scope>
    <source>
        <strain evidence="10 11">ATCC 12442</strain>
    </source>
</reference>
<dbReference type="AlphaFoldDB" id="A0A1Y1W5Y6"/>
<dbReference type="GO" id="GO:0005768">
    <property type="term" value="C:endosome"/>
    <property type="evidence" value="ECO:0007669"/>
    <property type="project" value="TreeGrafter"/>
</dbReference>
<comment type="similarity">
    <text evidence="2">Belongs to the peptidase M67C family.</text>
</comment>
<protein>
    <submittedName>
        <fullName evidence="10">Mov34-domain-containing protein</fullName>
    </submittedName>
</protein>
<dbReference type="GO" id="GO:0006508">
    <property type="term" value="P:proteolysis"/>
    <property type="evidence" value="ECO:0007669"/>
    <property type="project" value="UniProtKB-KW"/>
</dbReference>
<keyword evidence="3" id="KW-0645">Protease</keyword>
<dbReference type="SUPFAM" id="SSF102712">
    <property type="entry name" value="JAB1/MPN domain"/>
    <property type="match status" value="1"/>
</dbReference>
<name>A0A1Y1W5Y6_9FUNG</name>
<dbReference type="EMBL" id="MCFD01000009">
    <property type="protein sequence ID" value="ORX68822.1"/>
    <property type="molecule type" value="Genomic_DNA"/>
</dbReference>
<dbReference type="GeneID" id="63801342"/>
<evidence type="ECO:0000256" key="6">
    <source>
        <dbReference type="ARBA" id="ARBA00022801"/>
    </source>
</evidence>
<keyword evidence="5" id="KW-0833">Ubl conjugation pathway</keyword>
<dbReference type="Pfam" id="PF01398">
    <property type="entry name" value="JAB"/>
    <property type="match status" value="1"/>
</dbReference>
<dbReference type="GO" id="GO:0016020">
    <property type="term" value="C:membrane"/>
    <property type="evidence" value="ECO:0007669"/>
    <property type="project" value="TreeGrafter"/>
</dbReference>
<dbReference type="STRING" id="61395.A0A1Y1W5Y6"/>
<dbReference type="FunFam" id="3.40.140.10:FF:000033">
    <property type="entry name" value="AMSH-like protease sst2"/>
    <property type="match status" value="1"/>
</dbReference>
<keyword evidence="11" id="KW-1185">Reference proteome</keyword>
<evidence type="ECO:0000256" key="1">
    <source>
        <dbReference type="ARBA" id="ARBA00001947"/>
    </source>
</evidence>
<dbReference type="PANTHER" id="PTHR12947">
    <property type="entry name" value="AMSH-LIKE PROTEASE"/>
    <property type="match status" value="1"/>
</dbReference>
<evidence type="ECO:0000259" key="9">
    <source>
        <dbReference type="PROSITE" id="PS50249"/>
    </source>
</evidence>
<dbReference type="Proteomes" id="UP000193922">
    <property type="component" value="Unassembled WGS sequence"/>
</dbReference>
<dbReference type="RefSeq" id="XP_040742604.1">
    <property type="nucleotide sequence ID" value="XM_040884694.1"/>
</dbReference>
<dbReference type="PROSITE" id="PS50249">
    <property type="entry name" value="MPN"/>
    <property type="match status" value="1"/>
</dbReference>
<dbReference type="InterPro" id="IPR044098">
    <property type="entry name" value="STAMBP/STALP-like_MPN"/>
</dbReference>
<evidence type="ECO:0000256" key="4">
    <source>
        <dbReference type="ARBA" id="ARBA00022723"/>
    </source>
</evidence>
<feature type="domain" description="MPN" evidence="9">
    <location>
        <begin position="28"/>
        <end position="160"/>
    </location>
</feature>
<sequence length="205" mass="23007">MSPTALPQCVISPDEYALTEAGERMRPMQIPEDIFEEFIRIAEPNTQQNLETCGVLCGKVVPGQETLVVTTLIIPKQKATSDTCTTENEEELVVTQMQLELLTLGWIHTHPSQTCFMSSLDLHTHFSYQQFMPEAIAIVCSPKYDPRYGVFRLTDPSGMDVIKSCKQEAAFHPHDGSDIIYTNADPDGHVVKARYSFEIIDLRNA</sequence>
<dbReference type="Gene3D" id="3.40.140.10">
    <property type="entry name" value="Cytidine Deaminase, domain 2"/>
    <property type="match status" value="1"/>
</dbReference>
<keyword evidence="6" id="KW-0378">Hydrolase</keyword>
<dbReference type="InterPro" id="IPR037518">
    <property type="entry name" value="MPN"/>
</dbReference>
<keyword evidence="8" id="KW-0482">Metalloprotease</keyword>
<dbReference type="GO" id="GO:0070536">
    <property type="term" value="P:protein K63-linked deubiquitination"/>
    <property type="evidence" value="ECO:0007669"/>
    <property type="project" value="InterPro"/>
</dbReference>
<proteinExistence type="inferred from homology"/>
<organism evidence="10 11">
    <name type="scientific">Linderina pennispora</name>
    <dbReference type="NCBI Taxonomy" id="61395"/>
    <lineage>
        <taxon>Eukaryota</taxon>
        <taxon>Fungi</taxon>
        <taxon>Fungi incertae sedis</taxon>
        <taxon>Zoopagomycota</taxon>
        <taxon>Kickxellomycotina</taxon>
        <taxon>Kickxellomycetes</taxon>
        <taxon>Kickxellales</taxon>
        <taxon>Kickxellaceae</taxon>
        <taxon>Linderina</taxon>
    </lineage>
</organism>
<evidence type="ECO:0000256" key="2">
    <source>
        <dbReference type="ARBA" id="ARBA00010981"/>
    </source>
</evidence>
<comment type="cofactor">
    <cofactor evidence="1">
        <name>Zn(2+)</name>
        <dbReference type="ChEBI" id="CHEBI:29105"/>
    </cofactor>
</comment>
<dbReference type="OrthoDB" id="3640at2759"/>
<evidence type="ECO:0000256" key="3">
    <source>
        <dbReference type="ARBA" id="ARBA00022670"/>
    </source>
</evidence>
<evidence type="ECO:0000256" key="5">
    <source>
        <dbReference type="ARBA" id="ARBA00022786"/>
    </source>
</evidence>
<evidence type="ECO:0000256" key="7">
    <source>
        <dbReference type="ARBA" id="ARBA00022833"/>
    </source>
</evidence>
<evidence type="ECO:0000256" key="8">
    <source>
        <dbReference type="ARBA" id="ARBA00023049"/>
    </source>
</evidence>
<gene>
    <name evidence="10" type="ORF">DL89DRAFT_224551</name>
</gene>
<dbReference type="InterPro" id="IPR000555">
    <property type="entry name" value="JAMM/MPN+_dom"/>
</dbReference>
<dbReference type="GO" id="GO:0046872">
    <property type="term" value="F:metal ion binding"/>
    <property type="evidence" value="ECO:0007669"/>
    <property type="project" value="UniProtKB-KW"/>
</dbReference>
<comment type="caution">
    <text evidence="10">The sequence shown here is derived from an EMBL/GenBank/DDBJ whole genome shotgun (WGS) entry which is preliminary data.</text>
</comment>
<keyword evidence="4" id="KW-0479">Metal-binding</keyword>
<evidence type="ECO:0000313" key="11">
    <source>
        <dbReference type="Proteomes" id="UP000193922"/>
    </source>
</evidence>
<dbReference type="PANTHER" id="PTHR12947:SF13">
    <property type="entry name" value="FI19924P1"/>
    <property type="match status" value="1"/>
</dbReference>
<keyword evidence="7" id="KW-0862">Zinc</keyword>
<dbReference type="GO" id="GO:0061578">
    <property type="term" value="F:K63-linked deubiquitinase activity"/>
    <property type="evidence" value="ECO:0007669"/>
    <property type="project" value="InterPro"/>
</dbReference>
<dbReference type="GO" id="GO:0140492">
    <property type="term" value="F:metal-dependent deubiquitinase activity"/>
    <property type="evidence" value="ECO:0007669"/>
    <property type="project" value="InterPro"/>
</dbReference>
<evidence type="ECO:0000313" key="10">
    <source>
        <dbReference type="EMBL" id="ORX68822.1"/>
    </source>
</evidence>